<evidence type="ECO:0000313" key="6">
    <source>
        <dbReference type="Proteomes" id="UP000005824"/>
    </source>
</evidence>
<dbReference type="Pfam" id="PF13385">
    <property type="entry name" value="Laminin_G_3"/>
    <property type="match status" value="1"/>
</dbReference>
<dbReference type="SMART" id="SM00560">
    <property type="entry name" value="LamGL"/>
    <property type="match status" value="1"/>
</dbReference>
<organism evidence="5 6">
    <name type="scientific">Chthoniobacter flavus Ellin428</name>
    <dbReference type="NCBI Taxonomy" id="497964"/>
    <lineage>
        <taxon>Bacteria</taxon>
        <taxon>Pseudomonadati</taxon>
        <taxon>Verrucomicrobiota</taxon>
        <taxon>Spartobacteria</taxon>
        <taxon>Chthoniobacterales</taxon>
        <taxon>Chthoniobacteraceae</taxon>
        <taxon>Chthoniobacter</taxon>
    </lineage>
</organism>
<comment type="caution">
    <text evidence="5">The sequence shown here is derived from an EMBL/GenBank/DDBJ whole genome shotgun (WGS) entry which is preliminary data.</text>
</comment>
<keyword evidence="2" id="KW-1015">Disulfide bond</keyword>
<dbReference type="GO" id="GO:0016989">
    <property type="term" value="F:sigma factor antagonist activity"/>
    <property type="evidence" value="ECO:0007669"/>
    <property type="project" value="TreeGrafter"/>
</dbReference>
<feature type="domain" description="LamG-like jellyroll fold" evidence="4">
    <location>
        <begin position="380"/>
        <end position="529"/>
    </location>
</feature>
<dbReference type="InterPro" id="IPR012373">
    <property type="entry name" value="Ferrdict_sens_TM"/>
</dbReference>
<keyword evidence="3" id="KW-0812">Transmembrane</keyword>
<feature type="transmembrane region" description="Helical" evidence="3">
    <location>
        <begin position="88"/>
        <end position="109"/>
    </location>
</feature>
<evidence type="ECO:0000256" key="3">
    <source>
        <dbReference type="SAM" id="Phobius"/>
    </source>
</evidence>
<dbReference type="InterPro" id="IPR013320">
    <property type="entry name" value="ConA-like_dom_sf"/>
</dbReference>
<keyword evidence="3" id="KW-1133">Transmembrane helix</keyword>
<protein>
    <submittedName>
        <fullName evidence="5">LamG domain protein jellyroll fold domain protein</fullName>
    </submittedName>
</protein>
<dbReference type="Gene3D" id="2.60.120.200">
    <property type="match status" value="1"/>
</dbReference>
<dbReference type="PANTHER" id="PTHR30273:SF2">
    <property type="entry name" value="PROTEIN FECR"/>
    <property type="match status" value="1"/>
</dbReference>
<dbReference type="AlphaFoldDB" id="B4D1M2"/>
<gene>
    <name evidence="5" type="ORF">CfE428DRAFT_2810</name>
</gene>
<keyword evidence="1" id="KW-0732">Signal</keyword>
<dbReference type="eggNOG" id="COG3712">
    <property type="taxonomic scope" value="Bacteria"/>
</dbReference>
<dbReference type="InParanoid" id="B4D1M2"/>
<sequence length="536" mass="58955" precursor="true">MNPELNSQEWHRLFTAKADGTITPEEHERLAALLKESAEARREWFAFQDAEAALLAWSQREALRRDEGVDVTLPKTELAGAHSSRNGWLRYAGTLAAGIVIGLAAWALWPKASLNSGNNRIAARDEATTSSVAMLSRGVNLEWDKSVGVPALNAPLPPGLLRLKSGVAEIEFFQGARLCIEGPAEIRLLSAGAAYCQYGKFSAHVPPPARGFRLSTPKGDIVDLGTDFGLDLNDKSPELHVFKGEVELHQPKVEMRKLTTGTGAGLENPGANRMLVANAAAFVFSHDLDARVIASRREAFDQWQQLNEQRNADPDLRVHLDFQDPDGARSLHNAALHGEDIATGTIVGCNWTEGRWPGKRALQFHSVSDRVRVKLPGEYRQFTIAAWVQLHSLNARQDQSSICMSQGLDVGDVHWQVIHTGAICLGIVAEAHPHVTDDYISPVVFTPDRFGQWVHLAATFDIAAKEVRFYVNGELLSRHTLKRPIVPKPAVAELGNWLPASDYAGSHPVRNFVGCMDDFSFYARALSADEVRQLAQ</sequence>
<dbReference type="EMBL" id="ABVL01000007">
    <property type="protein sequence ID" value="EDY19634.1"/>
    <property type="molecule type" value="Genomic_DNA"/>
</dbReference>
<dbReference type="InterPro" id="IPR006558">
    <property type="entry name" value="LamG-like"/>
</dbReference>
<name>B4D1M2_9BACT</name>
<dbReference type="InterPro" id="IPR006860">
    <property type="entry name" value="FecR"/>
</dbReference>
<accession>B4D1M2</accession>
<evidence type="ECO:0000256" key="2">
    <source>
        <dbReference type="ARBA" id="ARBA00023157"/>
    </source>
</evidence>
<proteinExistence type="predicted"/>
<dbReference type="PANTHER" id="PTHR30273">
    <property type="entry name" value="PERIPLASMIC SIGNAL SENSOR AND SIGMA FACTOR ACTIVATOR FECR-RELATED"/>
    <property type="match status" value="1"/>
</dbReference>
<dbReference type="Proteomes" id="UP000005824">
    <property type="component" value="Unassembled WGS sequence"/>
</dbReference>
<dbReference type="RefSeq" id="WP_006980135.1">
    <property type="nucleotide sequence ID" value="NZ_ABVL01000007.1"/>
</dbReference>
<dbReference type="STRING" id="497964.CfE428DRAFT_2810"/>
<reference evidence="5 6" key="1">
    <citation type="journal article" date="2011" name="J. Bacteriol.">
        <title>Genome sequence of Chthoniobacter flavus Ellin428, an aerobic heterotrophic soil bacterium.</title>
        <authorList>
            <person name="Kant R."/>
            <person name="van Passel M.W."/>
            <person name="Palva A."/>
            <person name="Lucas S."/>
            <person name="Lapidus A."/>
            <person name="Glavina Del Rio T."/>
            <person name="Dalin E."/>
            <person name="Tice H."/>
            <person name="Bruce D."/>
            <person name="Goodwin L."/>
            <person name="Pitluck S."/>
            <person name="Larimer F.W."/>
            <person name="Land M.L."/>
            <person name="Hauser L."/>
            <person name="Sangwan P."/>
            <person name="de Vos W.M."/>
            <person name="Janssen P.H."/>
            <person name="Smidt H."/>
        </authorList>
    </citation>
    <scope>NUCLEOTIDE SEQUENCE [LARGE SCALE GENOMIC DNA]</scope>
    <source>
        <strain evidence="5 6">Ellin428</strain>
    </source>
</reference>
<evidence type="ECO:0000259" key="4">
    <source>
        <dbReference type="SMART" id="SM00560"/>
    </source>
</evidence>
<dbReference type="SUPFAM" id="SSF49899">
    <property type="entry name" value="Concanavalin A-like lectins/glucanases"/>
    <property type="match status" value="1"/>
</dbReference>
<evidence type="ECO:0000256" key="1">
    <source>
        <dbReference type="ARBA" id="ARBA00022729"/>
    </source>
</evidence>
<dbReference type="Pfam" id="PF04773">
    <property type="entry name" value="FecR"/>
    <property type="match status" value="1"/>
</dbReference>
<keyword evidence="6" id="KW-1185">Reference proteome</keyword>
<evidence type="ECO:0000313" key="5">
    <source>
        <dbReference type="EMBL" id="EDY19634.1"/>
    </source>
</evidence>
<keyword evidence="3" id="KW-0472">Membrane</keyword>